<dbReference type="EMBL" id="FNFE01000011">
    <property type="protein sequence ID" value="SDL09297.1"/>
    <property type="molecule type" value="Genomic_DNA"/>
</dbReference>
<name>A0A1G9H8W3_9EURY</name>
<protein>
    <submittedName>
        <fullName evidence="1">Uncharacterized protein</fullName>
    </submittedName>
</protein>
<keyword evidence="2" id="KW-1185">Reference proteome</keyword>
<sequence>MISGFTGLETPKNTFDKYLCVIEYAAQAQLQSSPSAVCSVSCVLLPNQLEHSPGRLLTDTRDTF</sequence>
<accession>A0A1G9H8W3</accession>
<dbReference type="Proteomes" id="UP000198882">
    <property type="component" value="Unassembled WGS sequence"/>
</dbReference>
<organism evidence="1 2">
    <name type="scientific">Natronorubrum texcoconense</name>
    <dbReference type="NCBI Taxonomy" id="1095776"/>
    <lineage>
        <taxon>Archaea</taxon>
        <taxon>Methanobacteriati</taxon>
        <taxon>Methanobacteriota</taxon>
        <taxon>Stenosarchaea group</taxon>
        <taxon>Halobacteria</taxon>
        <taxon>Halobacteriales</taxon>
        <taxon>Natrialbaceae</taxon>
        <taxon>Natronorubrum</taxon>
    </lineage>
</organism>
<evidence type="ECO:0000313" key="2">
    <source>
        <dbReference type="Proteomes" id="UP000198882"/>
    </source>
</evidence>
<proteinExistence type="predicted"/>
<evidence type="ECO:0000313" key="1">
    <source>
        <dbReference type="EMBL" id="SDL09297.1"/>
    </source>
</evidence>
<gene>
    <name evidence="1" type="ORF">SAMN04515672_0148</name>
</gene>
<reference evidence="2" key="1">
    <citation type="submission" date="2016-10" db="EMBL/GenBank/DDBJ databases">
        <authorList>
            <person name="Varghese N."/>
            <person name="Submissions S."/>
        </authorList>
    </citation>
    <scope>NUCLEOTIDE SEQUENCE [LARGE SCALE GENOMIC DNA]</scope>
    <source>
        <strain evidence="2">B4,CECT 8067,JCM 17497</strain>
    </source>
</reference>
<dbReference type="AlphaFoldDB" id="A0A1G9H8W3"/>